<feature type="transmembrane region" description="Helical" evidence="1">
    <location>
        <begin position="79"/>
        <end position="98"/>
    </location>
</feature>
<dbReference type="EMBL" id="QAOG01000002">
    <property type="protein sequence ID" value="PTQ60850.1"/>
    <property type="molecule type" value="Genomic_DNA"/>
</dbReference>
<comment type="caution">
    <text evidence="2">The sequence shown here is derived from an EMBL/GenBank/DDBJ whole genome shotgun (WGS) entry which is preliminary data.</text>
</comment>
<protein>
    <submittedName>
        <fullName evidence="2">Uncharacterized protein</fullName>
    </submittedName>
</protein>
<keyword evidence="1" id="KW-0472">Membrane</keyword>
<keyword evidence="1" id="KW-1133">Transmembrane helix</keyword>
<dbReference type="RefSeq" id="WP_107957135.1">
    <property type="nucleotide sequence ID" value="NZ_JASPFP010000001.1"/>
</dbReference>
<keyword evidence="1" id="KW-0812">Transmembrane</keyword>
<gene>
    <name evidence="2" type="ORF">C8J26_1164</name>
</gene>
<feature type="transmembrane region" description="Helical" evidence="1">
    <location>
        <begin position="50"/>
        <end position="67"/>
    </location>
</feature>
<evidence type="ECO:0000256" key="1">
    <source>
        <dbReference type="SAM" id="Phobius"/>
    </source>
</evidence>
<evidence type="ECO:0000313" key="3">
    <source>
        <dbReference type="Proteomes" id="UP000244189"/>
    </source>
</evidence>
<organism evidence="2 3">
    <name type="scientific">Sphingomonas aurantiaca</name>
    <dbReference type="NCBI Taxonomy" id="185949"/>
    <lineage>
        <taxon>Bacteria</taxon>
        <taxon>Pseudomonadati</taxon>
        <taxon>Pseudomonadota</taxon>
        <taxon>Alphaproteobacteria</taxon>
        <taxon>Sphingomonadales</taxon>
        <taxon>Sphingomonadaceae</taxon>
        <taxon>Sphingomonas</taxon>
    </lineage>
</organism>
<feature type="transmembrane region" description="Helical" evidence="1">
    <location>
        <begin position="7"/>
        <end position="30"/>
    </location>
</feature>
<sequence length="106" mass="10821">MSRSYNLATLSCFVAQGLAVVLGFAVLTVWPPRRGEYLLVPVGRDATASLLPIAVAEHALLIGAGPLPNSYVVRGDRSLLASVMMSHGIILLAASGVACGSSDGAA</sequence>
<evidence type="ECO:0000313" key="2">
    <source>
        <dbReference type="EMBL" id="PTQ60850.1"/>
    </source>
</evidence>
<name>A0A2T5GND2_9SPHN</name>
<proteinExistence type="predicted"/>
<keyword evidence="3" id="KW-1185">Reference proteome</keyword>
<dbReference type="AlphaFoldDB" id="A0A2T5GND2"/>
<dbReference type="Proteomes" id="UP000244189">
    <property type="component" value="Unassembled WGS sequence"/>
</dbReference>
<reference evidence="2 3" key="1">
    <citation type="submission" date="2018-04" db="EMBL/GenBank/DDBJ databases">
        <title>Genomic Encyclopedia of Type Strains, Phase III (KMG-III): the genomes of soil and plant-associated and newly described type strains.</title>
        <authorList>
            <person name="Whitman W."/>
        </authorList>
    </citation>
    <scope>NUCLEOTIDE SEQUENCE [LARGE SCALE GENOMIC DNA]</scope>
    <source>
        <strain evidence="2 3">MA101b</strain>
    </source>
</reference>
<accession>A0A2T5GND2</accession>